<evidence type="ECO:0000313" key="2">
    <source>
        <dbReference type="EMBL" id="GGA54888.1"/>
    </source>
</evidence>
<keyword evidence="1" id="KW-0472">Membrane</keyword>
<protein>
    <submittedName>
        <fullName evidence="2">Uncharacterized protein</fullName>
    </submittedName>
</protein>
<feature type="transmembrane region" description="Helical" evidence="1">
    <location>
        <begin position="7"/>
        <end position="31"/>
    </location>
</feature>
<gene>
    <name evidence="2" type="ORF">GCM10011395_26610</name>
</gene>
<sequence length="70" mass="7353">MLGRRTLVEVLHLVIGIAGAAVLAYGAVWSLPHAHDTIWAVTYGVMAVVVAMSLRPIAAAAKADRRSTDA</sequence>
<comment type="caution">
    <text evidence="2">The sequence shown here is derived from an EMBL/GenBank/DDBJ whole genome shotgun (WGS) entry which is preliminary data.</text>
</comment>
<feature type="transmembrane region" description="Helical" evidence="1">
    <location>
        <begin position="37"/>
        <end position="58"/>
    </location>
</feature>
<proteinExistence type="predicted"/>
<keyword evidence="1" id="KW-1133">Transmembrane helix</keyword>
<keyword evidence="1" id="KW-0812">Transmembrane</keyword>
<dbReference type="Proteomes" id="UP000618591">
    <property type="component" value="Unassembled WGS sequence"/>
</dbReference>
<evidence type="ECO:0000313" key="3">
    <source>
        <dbReference type="Proteomes" id="UP000618591"/>
    </source>
</evidence>
<keyword evidence="3" id="KW-1185">Reference proteome</keyword>
<dbReference type="EMBL" id="BMDW01000017">
    <property type="protein sequence ID" value="GGA54888.1"/>
    <property type="molecule type" value="Genomic_DNA"/>
</dbReference>
<reference evidence="3" key="1">
    <citation type="journal article" date="2019" name="Int. J. Syst. Evol. Microbiol.">
        <title>The Global Catalogue of Microorganisms (GCM) 10K type strain sequencing project: providing services to taxonomists for standard genome sequencing and annotation.</title>
        <authorList>
            <consortium name="The Broad Institute Genomics Platform"/>
            <consortium name="The Broad Institute Genome Sequencing Center for Infectious Disease"/>
            <person name="Wu L."/>
            <person name="Ma J."/>
        </authorList>
    </citation>
    <scope>NUCLEOTIDE SEQUENCE [LARGE SCALE GENOMIC DNA]</scope>
    <source>
        <strain evidence="3">CGMCC 1.10106</strain>
    </source>
</reference>
<evidence type="ECO:0000256" key="1">
    <source>
        <dbReference type="SAM" id="Phobius"/>
    </source>
</evidence>
<name>A0ABQ1H0T3_9SPHN</name>
<accession>A0ABQ1H0T3</accession>
<dbReference type="RefSeq" id="WP_188448276.1">
    <property type="nucleotide sequence ID" value="NZ_BMDW01000017.1"/>
</dbReference>
<organism evidence="2 3">
    <name type="scientific">Sphingomonas psychrolutea</name>
    <dbReference type="NCBI Taxonomy" id="1259676"/>
    <lineage>
        <taxon>Bacteria</taxon>
        <taxon>Pseudomonadati</taxon>
        <taxon>Pseudomonadota</taxon>
        <taxon>Alphaproteobacteria</taxon>
        <taxon>Sphingomonadales</taxon>
        <taxon>Sphingomonadaceae</taxon>
        <taxon>Sphingomonas</taxon>
    </lineage>
</organism>